<evidence type="ECO:0000313" key="1">
    <source>
        <dbReference type="EMBL" id="KAG0433250.1"/>
    </source>
</evidence>
<reference evidence="1 2" key="1">
    <citation type="journal article" date="2020" name="Cell">
        <title>Large-Scale Comparative Analyses of Tick Genomes Elucidate Their Genetic Diversity and Vector Capacities.</title>
        <authorList>
            <consortium name="Tick Genome and Microbiome Consortium (TIGMIC)"/>
            <person name="Jia N."/>
            <person name="Wang J."/>
            <person name="Shi W."/>
            <person name="Du L."/>
            <person name="Sun Y."/>
            <person name="Zhan W."/>
            <person name="Jiang J.F."/>
            <person name="Wang Q."/>
            <person name="Zhang B."/>
            <person name="Ji P."/>
            <person name="Bell-Sakyi L."/>
            <person name="Cui X.M."/>
            <person name="Yuan T.T."/>
            <person name="Jiang B.G."/>
            <person name="Yang W.F."/>
            <person name="Lam T.T."/>
            <person name="Chang Q.C."/>
            <person name="Ding S.J."/>
            <person name="Wang X.J."/>
            <person name="Zhu J.G."/>
            <person name="Ruan X.D."/>
            <person name="Zhao L."/>
            <person name="Wei J.T."/>
            <person name="Ye R.Z."/>
            <person name="Que T.C."/>
            <person name="Du C.H."/>
            <person name="Zhou Y.H."/>
            <person name="Cheng J.X."/>
            <person name="Dai P.F."/>
            <person name="Guo W.B."/>
            <person name="Han X.H."/>
            <person name="Huang E.J."/>
            <person name="Li L.F."/>
            <person name="Wei W."/>
            <person name="Gao Y.C."/>
            <person name="Liu J.Z."/>
            <person name="Shao H.Z."/>
            <person name="Wang X."/>
            <person name="Wang C.C."/>
            <person name="Yang T.C."/>
            <person name="Huo Q.B."/>
            <person name="Li W."/>
            <person name="Chen H.Y."/>
            <person name="Chen S.E."/>
            <person name="Zhou L.G."/>
            <person name="Ni X.B."/>
            <person name="Tian J.H."/>
            <person name="Sheng Y."/>
            <person name="Liu T."/>
            <person name="Pan Y.S."/>
            <person name="Xia L.Y."/>
            <person name="Li J."/>
            <person name="Zhao F."/>
            <person name="Cao W.C."/>
        </authorList>
    </citation>
    <scope>NUCLEOTIDE SEQUENCE [LARGE SCALE GENOMIC DNA]</scope>
    <source>
        <strain evidence="1">Iper-2018</strain>
    </source>
</reference>
<accession>A0AC60QHB4</accession>
<dbReference type="EMBL" id="JABSTQ010009073">
    <property type="protein sequence ID" value="KAG0433250.1"/>
    <property type="molecule type" value="Genomic_DNA"/>
</dbReference>
<keyword evidence="2" id="KW-1185">Reference proteome</keyword>
<sequence>GPGGRSRGGRAERAQEAFAGLDPERRPAGHRHPGSNELANFRHCIQIYGSGPSEVDLITTRSFNEAEFPRLPRRARWTETSHSTNGPEKQLFEAEASTPAVPLPRVMLPRPRRSQPDRTWGLVALSLVLLVPVARGQCPWSRELVDLHADCICAYSSAQRLSIQCSPVNFPRLMNALHASVQNVPIDLLHVNNSTIDSLPDGLFSKLDIQSLHLARCQLKQVSDKALQGLEKSLASLSLPDNQLTEVPVQALRRLSSLRQLDLSSNAIKTVPDNAFSSLPLNTLKLADNELTISDEAFAGLESSLKNLNLKGTGQERVPRAVSKLTSLAFLDLAQNKIATVAPEDLGSMHTLTALNLERNRILKIDREAFSGINDTLSSLSLLNNLLVEFPTEALSTLTELRVLDLGFNGIRSLPDDAFANNPFLTLLALDGNPMATIPLEPFRHLNSTLRGISIGEWIANKDLQVTSRERNPQYCGKPDHLKRRTFAQIEPSEFICNVTTTTPPVTTPLPTPTPLPPATENVDSFPVTATLIVDPTTTSSTPMPTTSVVNTTPVQETTTDEEVSPSSSKSSPVAVTFPPETTYAPVPSQRSSGNKRLRPVASAPRSEDPTLSRVPVEPRIVNAQRKDSAVVIEWYAESPLGVQVVYRLFGERAFRRGPTLRPEQRKHTLQNLPTNECLLVCVVSLQDSQDISVESVLPSQCKELKLERYVIAHLDKIIIASSAAVCGIIILAVIIFLCCWRKKQGRDSSSKSRLPPPTSTVHPTIKTSDHEWETVSMYSSRSIPRARMYHVDNVNGSVNQSFVMDDNRSHISHFSHVPNGYSAKARSTADGQSHRSYSQMSNKYRGGLGNPEVRKSQQSLSALSGNHSFLDAHAGPPGRLLANGKKRGAHNGRLASASSLHSLNEYEAEWNGRTENWKDNEVDIYVGQNHVAPAHGKYHHR</sequence>
<evidence type="ECO:0000313" key="2">
    <source>
        <dbReference type="Proteomes" id="UP000805193"/>
    </source>
</evidence>
<comment type="caution">
    <text evidence="1">The sequence shown here is derived from an EMBL/GenBank/DDBJ whole genome shotgun (WGS) entry which is preliminary data.</text>
</comment>
<gene>
    <name evidence="1" type="ORF">HPB47_020101</name>
</gene>
<organism evidence="1 2">
    <name type="scientific">Ixodes persulcatus</name>
    <name type="common">Taiga tick</name>
    <dbReference type="NCBI Taxonomy" id="34615"/>
    <lineage>
        <taxon>Eukaryota</taxon>
        <taxon>Metazoa</taxon>
        <taxon>Ecdysozoa</taxon>
        <taxon>Arthropoda</taxon>
        <taxon>Chelicerata</taxon>
        <taxon>Arachnida</taxon>
        <taxon>Acari</taxon>
        <taxon>Parasitiformes</taxon>
        <taxon>Ixodida</taxon>
        <taxon>Ixodoidea</taxon>
        <taxon>Ixodidae</taxon>
        <taxon>Ixodinae</taxon>
        <taxon>Ixodes</taxon>
    </lineage>
</organism>
<name>A0AC60QHB4_IXOPE</name>
<protein>
    <submittedName>
        <fullName evidence="1">Uncharacterized protein</fullName>
    </submittedName>
</protein>
<dbReference type="Proteomes" id="UP000805193">
    <property type="component" value="Unassembled WGS sequence"/>
</dbReference>
<proteinExistence type="predicted"/>
<feature type="non-terminal residue" evidence="1">
    <location>
        <position position="1"/>
    </location>
</feature>